<accession>A0AAP2DZW3</accession>
<reference evidence="2 3" key="1">
    <citation type="submission" date="2021-05" db="EMBL/GenBank/DDBJ databases">
        <title>A Polyphasic approach of four new species of the genus Ohtaekwangia: Ohtaekwangia histidinii sp. nov., Ohtaekwangia cretensis sp. nov., Ohtaekwangia indiensis sp. nov., Ohtaekwangia reichenbachii sp. nov. from diverse environment.</title>
        <authorList>
            <person name="Octaviana S."/>
        </authorList>
    </citation>
    <scope>NUCLEOTIDE SEQUENCE [LARGE SCALE GENOMIC DNA]</scope>
    <source>
        <strain evidence="2 3">PWU5</strain>
    </source>
</reference>
<dbReference type="RefSeq" id="WP_254084666.1">
    <property type="nucleotide sequence ID" value="NZ_JAHESE010000010.1"/>
</dbReference>
<comment type="caution">
    <text evidence="2">The sequence shown here is derived from an EMBL/GenBank/DDBJ whole genome shotgun (WGS) entry which is preliminary data.</text>
</comment>
<protein>
    <recommendedName>
        <fullName evidence="4">DUF4249 family protein</fullName>
    </recommendedName>
</protein>
<evidence type="ECO:0000313" key="2">
    <source>
        <dbReference type="EMBL" id="MBT1709087.1"/>
    </source>
</evidence>
<gene>
    <name evidence="2" type="ORF">KK062_12670</name>
</gene>
<dbReference type="Proteomes" id="UP001319080">
    <property type="component" value="Unassembled WGS sequence"/>
</dbReference>
<keyword evidence="3" id="KW-1185">Reference proteome</keyword>
<feature type="chain" id="PRO_5042928596" description="DUF4249 family protein" evidence="1">
    <location>
        <begin position="26"/>
        <end position="340"/>
    </location>
</feature>
<name>A0AAP2DZW3_9BACT</name>
<proteinExistence type="predicted"/>
<dbReference type="EMBL" id="JAHESE010000010">
    <property type="protein sequence ID" value="MBT1709087.1"/>
    <property type="molecule type" value="Genomic_DNA"/>
</dbReference>
<evidence type="ECO:0000256" key="1">
    <source>
        <dbReference type="SAM" id="SignalP"/>
    </source>
</evidence>
<dbReference type="AlphaFoldDB" id="A0AAP2DZW3"/>
<keyword evidence="1" id="KW-0732">Signal</keyword>
<evidence type="ECO:0008006" key="4">
    <source>
        <dbReference type="Google" id="ProtNLM"/>
    </source>
</evidence>
<evidence type="ECO:0000313" key="3">
    <source>
        <dbReference type="Proteomes" id="UP001319080"/>
    </source>
</evidence>
<organism evidence="2 3">
    <name type="scientific">Dawidia cretensis</name>
    <dbReference type="NCBI Taxonomy" id="2782350"/>
    <lineage>
        <taxon>Bacteria</taxon>
        <taxon>Pseudomonadati</taxon>
        <taxon>Bacteroidota</taxon>
        <taxon>Cytophagia</taxon>
        <taxon>Cytophagales</taxon>
        <taxon>Chryseotaleaceae</taxon>
        <taxon>Dawidia</taxon>
    </lineage>
</organism>
<sequence>MNNPFNVKRLWPLSLTLLLAASFSACDVLEDDDPIGGGKGVVIDDSDVKMLPQGTAFIDLYARVKTERPIRLDITGEPARGTLRELRTGLLQYQANVDFTQGRDFFRVSVYADDNTLLLEDTVGIVIEDDTTNLPCGVYTRSDSAQVWGDSTVYIYPLANDVLCGDTARYRIEIYQPNNSLPPHYGTAMLNTPYNSISYAPTSNPPKNDMIIYKVYDTIDTTRVGYGVIFITATSGPAGPPVTPCQFTLIDDYYTLLLDSLESDSVTFRPFKNDALCDSSSRYMLDIAQPPTHGYASAYDNGSVDYIPTEQPYHGMRDSLVYRGCRGDTCRTAKIRIYFN</sequence>
<feature type="signal peptide" evidence="1">
    <location>
        <begin position="1"/>
        <end position="25"/>
    </location>
</feature>